<dbReference type="RefSeq" id="XP_009054496.1">
    <property type="nucleotide sequence ID" value="XM_009056248.1"/>
</dbReference>
<dbReference type="PANTHER" id="PTHR31635:SF196">
    <property type="entry name" value="REVERSE TRANSCRIPTASE DOMAIN-CONTAINING PROTEIN-RELATED"/>
    <property type="match status" value="1"/>
</dbReference>
<dbReference type="HOGENOM" id="CLU_2596949_0_0_1"/>
<dbReference type="Proteomes" id="UP000030746">
    <property type="component" value="Unassembled WGS sequence"/>
</dbReference>
<evidence type="ECO:0000313" key="2">
    <source>
        <dbReference type="Proteomes" id="UP000030746"/>
    </source>
</evidence>
<name>V4AHS3_LOTGI</name>
<dbReference type="CTD" id="20231542"/>
<dbReference type="AlphaFoldDB" id="V4AHS3"/>
<protein>
    <submittedName>
        <fullName evidence="1">Uncharacterized protein</fullName>
    </submittedName>
</protein>
<accession>V4AHS3</accession>
<dbReference type="OMA" id="KWIAALY"/>
<reference evidence="1 2" key="1">
    <citation type="journal article" date="2013" name="Nature">
        <title>Insights into bilaterian evolution from three spiralian genomes.</title>
        <authorList>
            <person name="Simakov O."/>
            <person name="Marletaz F."/>
            <person name="Cho S.J."/>
            <person name="Edsinger-Gonzales E."/>
            <person name="Havlak P."/>
            <person name="Hellsten U."/>
            <person name="Kuo D.H."/>
            <person name="Larsson T."/>
            <person name="Lv J."/>
            <person name="Arendt D."/>
            <person name="Savage R."/>
            <person name="Osoegawa K."/>
            <person name="de Jong P."/>
            <person name="Grimwood J."/>
            <person name="Chapman J.A."/>
            <person name="Shapiro H."/>
            <person name="Aerts A."/>
            <person name="Otillar R.P."/>
            <person name="Terry A.Y."/>
            <person name="Boore J.L."/>
            <person name="Grigoriev I.V."/>
            <person name="Lindberg D.R."/>
            <person name="Seaver E.C."/>
            <person name="Weisblat D.A."/>
            <person name="Putnam N.H."/>
            <person name="Rokhsar D.S."/>
        </authorList>
    </citation>
    <scope>NUCLEOTIDE SEQUENCE [LARGE SCALE GENOMIC DNA]</scope>
</reference>
<organism evidence="1 2">
    <name type="scientific">Lottia gigantea</name>
    <name type="common">Giant owl limpet</name>
    <dbReference type="NCBI Taxonomy" id="225164"/>
    <lineage>
        <taxon>Eukaryota</taxon>
        <taxon>Metazoa</taxon>
        <taxon>Spiralia</taxon>
        <taxon>Lophotrochozoa</taxon>
        <taxon>Mollusca</taxon>
        <taxon>Gastropoda</taxon>
        <taxon>Patellogastropoda</taxon>
        <taxon>Lottioidea</taxon>
        <taxon>Lottiidae</taxon>
        <taxon>Lottia</taxon>
    </lineage>
</organism>
<gene>
    <name evidence="1" type="ORF">LOTGIDRAFT_117854</name>
</gene>
<sequence length="80" mass="9098">WIKTFYNNITSSILNNGHATSMLNIHSGVRQGCSLSPYIFIMCAEIFAIVIRNNTNIKPPKIPNFNRKISQFADVSRRNV</sequence>
<feature type="non-terminal residue" evidence="1">
    <location>
        <position position="1"/>
    </location>
</feature>
<dbReference type="PANTHER" id="PTHR31635">
    <property type="entry name" value="REVERSE TRANSCRIPTASE DOMAIN-CONTAINING PROTEIN-RELATED"/>
    <property type="match status" value="1"/>
</dbReference>
<dbReference type="STRING" id="225164.V4AHS3"/>
<dbReference type="KEGG" id="lgi:LOTGIDRAFT_117854"/>
<keyword evidence="2" id="KW-1185">Reference proteome</keyword>
<dbReference type="OrthoDB" id="6255742at2759"/>
<dbReference type="EMBL" id="KB201750">
    <property type="protein sequence ID" value="ESO94755.1"/>
    <property type="molecule type" value="Genomic_DNA"/>
</dbReference>
<proteinExistence type="predicted"/>
<evidence type="ECO:0000313" key="1">
    <source>
        <dbReference type="EMBL" id="ESO94755.1"/>
    </source>
</evidence>
<dbReference type="GeneID" id="20231542"/>